<accession>A0ACC2SA76</accession>
<gene>
    <name evidence="1" type="ORF">DSO57_1004551</name>
</gene>
<comment type="caution">
    <text evidence="1">The sequence shown here is derived from an EMBL/GenBank/DDBJ whole genome shotgun (WGS) entry which is preliminary data.</text>
</comment>
<dbReference type="EMBL" id="QTSX02005691">
    <property type="protein sequence ID" value="KAJ9059239.1"/>
    <property type="molecule type" value="Genomic_DNA"/>
</dbReference>
<keyword evidence="2" id="KW-1185">Reference proteome</keyword>
<dbReference type="Proteomes" id="UP001165960">
    <property type="component" value="Unassembled WGS sequence"/>
</dbReference>
<proteinExistence type="predicted"/>
<name>A0ACC2SA76_9FUNG</name>
<evidence type="ECO:0000313" key="2">
    <source>
        <dbReference type="Proteomes" id="UP001165960"/>
    </source>
</evidence>
<protein>
    <submittedName>
        <fullName evidence="1">Uncharacterized protein</fullName>
    </submittedName>
</protein>
<evidence type="ECO:0000313" key="1">
    <source>
        <dbReference type="EMBL" id="KAJ9059239.1"/>
    </source>
</evidence>
<organism evidence="1 2">
    <name type="scientific">Entomophthora muscae</name>
    <dbReference type="NCBI Taxonomy" id="34485"/>
    <lineage>
        <taxon>Eukaryota</taxon>
        <taxon>Fungi</taxon>
        <taxon>Fungi incertae sedis</taxon>
        <taxon>Zoopagomycota</taxon>
        <taxon>Entomophthoromycotina</taxon>
        <taxon>Entomophthoromycetes</taxon>
        <taxon>Entomophthorales</taxon>
        <taxon>Entomophthoraceae</taxon>
        <taxon>Entomophthora</taxon>
    </lineage>
</organism>
<sequence length="64" mass="7249">MPAVFFAHISCCNTSQSNSYTLPHDKPKLYLHILYTSKAIEILGLQRVGLKCAFELNISDPWSH</sequence>
<reference evidence="1" key="1">
    <citation type="submission" date="2022-04" db="EMBL/GenBank/DDBJ databases">
        <title>Genome of the entomopathogenic fungus Entomophthora muscae.</title>
        <authorList>
            <person name="Elya C."/>
            <person name="Lovett B.R."/>
            <person name="Lee E."/>
            <person name="Macias A.M."/>
            <person name="Hajek A.E."/>
            <person name="De Bivort B.L."/>
            <person name="Kasson M.T."/>
            <person name="De Fine Licht H.H."/>
            <person name="Stajich J.E."/>
        </authorList>
    </citation>
    <scope>NUCLEOTIDE SEQUENCE</scope>
    <source>
        <strain evidence="1">Berkeley</strain>
    </source>
</reference>